<dbReference type="EMBL" id="BMSJ01000006">
    <property type="protein sequence ID" value="GGR28699.1"/>
    <property type="molecule type" value="Genomic_DNA"/>
</dbReference>
<evidence type="ECO:0000313" key="2">
    <source>
        <dbReference type="EMBL" id="GGR28699.1"/>
    </source>
</evidence>
<proteinExistence type="predicted"/>
<feature type="compositionally biased region" description="Low complexity" evidence="1">
    <location>
        <begin position="135"/>
        <end position="144"/>
    </location>
</feature>
<name>A0AAV4KIE3_9ACTN</name>
<organism evidence="2 3">
    <name type="scientific">Streptomyces cinereoruber</name>
    <dbReference type="NCBI Taxonomy" id="67260"/>
    <lineage>
        <taxon>Bacteria</taxon>
        <taxon>Bacillati</taxon>
        <taxon>Actinomycetota</taxon>
        <taxon>Actinomycetes</taxon>
        <taxon>Kitasatosporales</taxon>
        <taxon>Streptomycetaceae</taxon>
        <taxon>Streptomyces</taxon>
    </lineage>
</organism>
<accession>A0AAV4KIE3</accession>
<feature type="region of interest" description="Disordered" evidence="1">
    <location>
        <begin position="1"/>
        <end position="82"/>
    </location>
</feature>
<dbReference type="Proteomes" id="UP000642014">
    <property type="component" value="Unassembled WGS sequence"/>
</dbReference>
<dbReference type="AlphaFoldDB" id="A0AAV4KIE3"/>
<evidence type="ECO:0000256" key="1">
    <source>
        <dbReference type="SAM" id="MobiDB-lite"/>
    </source>
</evidence>
<evidence type="ECO:0000313" key="3">
    <source>
        <dbReference type="Proteomes" id="UP000642014"/>
    </source>
</evidence>
<protein>
    <submittedName>
        <fullName evidence="2">Uncharacterized protein</fullName>
    </submittedName>
</protein>
<gene>
    <name evidence="2" type="ORF">GCM10010497_33700</name>
</gene>
<feature type="region of interest" description="Disordered" evidence="1">
    <location>
        <begin position="119"/>
        <end position="165"/>
    </location>
</feature>
<feature type="compositionally biased region" description="Low complexity" evidence="1">
    <location>
        <begin position="62"/>
        <end position="72"/>
    </location>
</feature>
<reference evidence="2 3" key="1">
    <citation type="journal article" date="2014" name="Int. J. Syst. Evol. Microbiol.">
        <title>Complete genome sequence of Corynebacterium casei LMG S-19264T (=DSM 44701T), isolated from a smear-ripened cheese.</title>
        <authorList>
            <consortium name="US DOE Joint Genome Institute (JGI-PGF)"/>
            <person name="Walter F."/>
            <person name="Albersmeier A."/>
            <person name="Kalinowski J."/>
            <person name="Ruckert C."/>
        </authorList>
    </citation>
    <scope>NUCLEOTIDE SEQUENCE [LARGE SCALE GENOMIC DNA]</scope>
    <source>
        <strain evidence="2 3">JCM 4205</strain>
    </source>
</reference>
<comment type="caution">
    <text evidence="2">The sequence shown here is derived from an EMBL/GenBank/DDBJ whole genome shotgun (WGS) entry which is preliminary data.</text>
</comment>
<sequence>MTKDARRGSGWVRVAGVPAERGTPGPGAATVPRPRRAALSESRPHPTGGGVVGTYVHPYDPSPQSHPSQIPSMRLAPDVSAGPSPTPIYDALYSEYRRSFRSLPGDRSGEEGLAFRAFGTTLGAGGPGQGRRHAAPPAAWAAQAPAPPPPQVSRAALPPGPRGGL</sequence>